<dbReference type="InterPro" id="IPR001509">
    <property type="entry name" value="Epimerase_deHydtase"/>
</dbReference>
<feature type="region of interest" description="Disordered" evidence="3">
    <location>
        <begin position="320"/>
        <end position="345"/>
    </location>
</feature>
<dbReference type="Gene3D" id="3.90.25.10">
    <property type="entry name" value="UDP-galactose 4-epimerase, domain 1"/>
    <property type="match status" value="1"/>
</dbReference>
<sequence length="345" mass="36866">MHVMIIGAAGMIGRKLAERIAETGCIGGQIVCELTLVDVVEPDVAGGFDGMRKVLAADLSKPGVAARLVANRPDVIVHLAAVVSGEAEADLEKGYRINLDGTRALLEAIRSIEKYVPRVIYASSLAVFGAPFPSKIPDDYHLTPLTSYGTQKAIGELMLNDYSRRGLLDGVGIRFPTICIRPGVPNKAASGFFSGILREPLNGKEAVLPVDETVRHWFASPRSAVGYIEHAATMDTASLGAQRNMTMPGVSATVAEQIDALRLTAGDAAVALIRRAPDPDITSIVAGWPQDFDTARALKMGFRAEKSFREIIEVYLEDEMGTPAPSDGAPPQAPQHLRDAQDVTP</sequence>
<feature type="domain" description="NAD-dependent epimerase/dehydratase" evidence="4">
    <location>
        <begin position="3"/>
        <end position="209"/>
    </location>
</feature>
<keyword evidence="1" id="KW-0521">NADP</keyword>
<name>A0A545TYQ1_9PROT</name>
<evidence type="ECO:0000256" key="1">
    <source>
        <dbReference type="ARBA" id="ARBA00022857"/>
    </source>
</evidence>
<keyword evidence="6" id="KW-1185">Reference proteome</keyword>
<keyword evidence="2" id="KW-0119">Carbohydrate metabolism</keyword>
<comment type="caution">
    <text evidence="5">The sequence shown here is derived from an EMBL/GenBank/DDBJ whole genome shotgun (WGS) entry which is preliminary data.</text>
</comment>
<dbReference type="PANTHER" id="PTHR43103:SF3">
    <property type="entry name" value="ADP-L-GLYCERO-D-MANNO-HEPTOSE-6-EPIMERASE"/>
    <property type="match status" value="1"/>
</dbReference>
<dbReference type="InterPro" id="IPR050005">
    <property type="entry name" value="DenD"/>
</dbReference>
<accession>A0A545TYQ1</accession>
<evidence type="ECO:0000256" key="2">
    <source>
        <dbReference type="ARBA" id="ARBA00023277"/>
    </source>
</evidence>
<dbReference type="OrthoDB" id="9801056at2"/>
<dbReference type="AlphaFoldDB" id="A0A545TYQ1"/>
<dbReference type="GO" id="GO:0016491">
    <property type="term" value="F:oxidoreductase activity"/>
    <property type="evidence" value="ECO:0007669"/>
    <property type="project" value="InterPro"/>
</dbReference>
<dbReference type="InterPro" id="IPR036291">
    <property type="entry name" value="NAD(P)-bd_dom_sf"/>
</dbReference>
<feature type="compositionally biased region" description="Basic and acidic residues" evidence="3">
    <location>
        <begin position="336"/>
        <end position="345"/>
    </location>
</feature>
<dbReference type="CDD" id="cd05238">
    <property type="entry name" value="Gne_like_SDR_e"/>
    <property type="match status" value="1"/>
</dbReference>
<gene>
    <name evidence="5" type="ORF">FKG95_07070</name>
</gene>
<dbReference type="SUPFAM" id="SSF51735">
    <property type="entry name" value="NAD(P)-binding Rossmann-fold domains"/>
    <property type="match status" value="1"/>
</dbReference>
<reference evidence="5 6" key="1">
    <citation type="submission" date="2019-06" db="EMBL/GenBank/DDBJ databases">
        <title>Whole genome sequence for Rhodospirillaceae sp. R148.</title>
        <authorList>
            <person name="Wang G."/>
        </authorList>
    </citation>
    <scope>NUCLEOTIDE SEQUENCE [LARGE SCALE GENOMIC DNA]</scope>
    <source>
        <strain evidence="5 6">R148</strain>
    </source>
</reference>
<dbReference type="Proteomes" id="UP000315252">
    <property type="component" value="Unassembled WGS sequence"/>
</dbReference>
<evidence type="ECO:0000259" key="4">
    <source>
        <dbReference type="Pfam" id="PF01370"/>
    </source>
</evidence>
<protein>
    <submittedName>
        <fullName evidence="5">SDR family oxidoreductase</fullName>
    </submittedName>
</protein>
<evidence type="ECO:0000256" key="3">
    <source>
        <dbReference type="SAM" id="MobiDB-lite"/>
    </source>
</evidence>
<dbReference type="EMBL" id="VHSH01000002">
    <property type="protein sequence ID" value="TQV82362.1"/>
    <property type="molecule type" value="Genomic_DNA"/>
</dbReference>
<dbReference type="NCBIfam" id="NF043036">
    <property type="entry name" value="ErythonDh"/>
    <property type="match status" value="1"/>
</dbReference>
<organism evidence="5 6">
    <name type="scientific">Denitrobaculum tricleocarpae</name>
    <dbReference type="NCBI Taxonomy" id="2591009"/>
    <lineage>
        <taxon>Bacteria</taxon>
        <taxon>Pseudomonadati</taxon>
        <taxon>Pseudomonadota</taxon>
        <taxon>Alphaproteobacteria</taxon>
        <taxon>Rhodospirillales</taxon>
        <taxon>Rhodospirillaceae</taxon>
        <taxon>Denitrobaculum</taxon>
    </lineage>
</organism>
<dbReference type="Gene3D" id="3.40.50.720">
    <property type="entry name" value="NAD(P)-binding Rossmann-like Domain"/>
    <property type="match status" value="1"/>
</dbReference>
<dbReference type="Pfam" id="PF01370">
    <property type="entry name" value="Epimerase"/>
    <property type="match status" value="1"/>
</dbReference>
<evidence type="ECO:0000313" key="6">
    <source>
        <dbReference type="Proteomes" id="UP000315252"/>
    </source>
</evidence>
<evidence type="ECO:0000313" key="5">
    <source>
        <dbReference type="EMBL" id="TQV82362.1"/>
    </source>
</evidence>
<proteinExistence type="predicted"/>
<dbReference type="PANTHER" id="PTHR43103">
    <property type="entry name" value="NUCLEOSIDE-DIPHOSPHATE-SUGAR EPIMERASE"/>
    <property type="match status" value="1"/>
</dbReference>